<accession>A0A1V2ZZ91</accession>
<dbReference type="AlphaFoldDB" id="A0A1V2ZZ91"/>
<proteinExistence type="predicted"/>
<sequence>MGEAARDFVAAEGYCRVESGEIPDLLRERLPPEQRESVRPFERAGPWTVPVLLLEGHEGPAEPARYRMQAGFEWMEGSPPGRMRDLHFVQIDRFEPSDEDAGDGNDGGAWDGVSWRMVMSPIQGFPGHVVAASRRSLDASAIEQARCLEQACTDPEPLGDRVTQWRDNGEGLWDFVPPSLSSSPEGAPAPAFLLGSLLDTRPGQLEARESVGFAEPFAEAVVEVGLEEPGSVDILLRDGDLMDHELEAIWQRLSVGPDAQIRTAWAVDRRPPPPWLEEGDAPDAAPDAAPDDPDDAGKDRRDAEYGKGGQPAGALQGSWRAALVEGDVPLAYFSVFHGRGETRAQGDFLMGNARGPGLDGASGDLDSVALAADGERVELVWNPTPDQQESYHLELERLDADTWEGRFHAARYPHEHAVRMTRRVD</sequence>
<dbReference type="RefSeq" id="WP_077244115.1">
    <property type="nucleotide sequence ID" value="NZ_MUZR01000017.1"/>
</dbReference>
<comment type="caution">
    <text evidence="2">The sequence shown here is derived from an EMBL/GenBank/DDBJ whole genome shotgun (WGS) entry which is preliminary data.</text>
</comment>
<name>A0A1V2ZZ91_9GAMM</name>
<dbReference type="Proteomes" id="UP000189177">
    <property type="component" value="Unassembled WGS sequence"/>
</dbReference>
<evidence type="ECO:0000313" key="3">
    <source>
        <dbReference type="Proteomes" id="UP000189177"/>
    </source>
</evidence>
<gene>
    <name evidence="2" type="ORF">B1A74_06115</name>
</gene>
<feature type="compositionally biased region" description="Basic and acidic residues" evidence="1">
    <location>
        <begin position="295"/>
        <end position="305"/>
    </location>
</feature>
<evidence type="ECO:0000256" key="1">
    <source>
        <dbReference type="SAM" id="MobiDB-lite"/>
    </source>
</evidence>
<organism evidence="2 3">
    <name type="scientific">Thioalkalivibrio halophilus</name>
    <dbReference type="NCBI Taxonomy" id="252474"/>
    <lineage>
        <taxon>Bacteria</taxon>
        <taxon>Pseudomonadati</taxon>
        <taxon>Pseudomonadota</taxon>
        <taxon>Gammaproteobacteria</taxon>
        <taxon>Chromatiales</taxon>
        <taxon>Ectothiorhodospiraceae</taxon>
        <taxon>Thioalkalivibrio</taxon>
    </lineage>
</organism>
<keyword evidence="3" id="KW-1185">Reference proteome</keyword>
<feature type="region of interest" description="Disordered" evidence="1">
    <location>
        <begin position="264"/>
        <end position="314"/>
    </location>
</feature>
<dbReference type="OrthoDB" id="5780988at2"/>
<protein>
    <submittedName>
        <fullName evidence="2">Uncharacterized protein</fullName>
    </submittedName>
</protein>
<reference evidence="2 3" key="1">
    <citation type="submission" date="2017-02" db="EMBL/GenBank/DDBJ databases">
        <title>Genomic diversity within the haloalkaliphilic genus Thioalkalivibrio.</title>
        <authorList>
            <person name="Ahn A.-C."/>
            <person name="Meier-Kolthoff J."/>
            <person name="Overmars L."/>
            <person name="Richter M."/>
            <person name="Woyke T."/>
            <person name="Sorokin D.Y."/>
            <person name="Muyzer G."/>
        </authorList>
    </citation>
    <scope>NUCLEOTIDE SEQUENCE [LARGE SCALE GENOMIC DNA]</scope>
    <source>
        <strain evidence="2 3">HL17</strain>
    </source>
</reference>
<dbReference type="EMBL" id="MUZR01000017">
    <property type="protein sequence ID" value="OOC10418.1"/>
    <property type="molecule type" value="Genomic_DNA"/>
</dbReference>
<evidence type="ECO:0000313" key="2">
    <source>
        <dbReference type="EMBL" id="OOC10418.1"/>
    </source>
</evidence>